<dbReference type="Proteomes" id="UP000318313">
    <property type="component" value="Chromosome"/>
</dbReference>
<dbReference type="InterPro" id="IPR029063">
    <property type="entry name" value="SAM-dependent_MTases_sf"/>
</dbReference>
<protein>
    <submittedName>
        <fullName evidence="2">tRNA (Cmo5U34)-methyltransferase</fullName>
    </submittedName>
</protein>
<proteinExistence type="predicted"/>
<dbReference type="Pfam" id="PF13649">
    <property type="entry name" value="Methyltransf_25"/>
    <property type="match status" value="1"/>
</dbReference>
<evidence type="ECO:0000259" key="1">
    <source>
        <dbReference type="Pfam" id="PF13649"/>
    </source>
</evidence>
<dbReference type="InterPro" id="IPR041698">
    <property type="entry name" value="Methyltransf_25"/>
</dbReference>
<keyword evidence="3" id="KW-1185">Reference proteome</keyword>
<dbReference type="SUPFAM" id="SSF53335">
    <property type="entry name" value="S-adenosyl-L-methionine-dependent methyltransferases"/>
    <property type="match status" value="1"/>
</dbReference>
<name>A0A518IL96_9PLAN</name>
<dbReference type="EMBL" id="CP037452">
    <property type="protein sequence ID" value="QDV53860.1"/>
    <property type="molecule type" value="Genomic_DNA"/>
</dbReference>
<accession>A0A518IL96</accession>
<reference evidence="2 3" key="1">
    <citation type="submission" date="2019-03" db="EMBL/GenBank/DDBJ databases">
        <title>Deep-cultivation of Planctomycetes and their phenomic and genomic characterization uncovers novel biology.</title>
        <authorList>
            <person name="Wiegand S."/>
            <person name="Jogler M."/>
            <person name="Boedeker C."/>
            <person name="Pinto D."/>
            <person name="Vollmers J."/>
            <person name="Rivas-Marin E."/>
            <person name="Kohn T."/>
            <person name="Peeters S.H."/>
            <person name="Heuer A."/>
            <person name="Rast P."/>
            <person name="Oberbeckmann S."/>
            <person name="Bunk B."/>
            <person name="Jeske O."/>
            <person name="Meyerdierks A."/>
            <person name="Storesund J.E."/>
            <person name="Kallscheuer N."/>
            <person name="Luecker S."/>
            <person name="Lage O.M."/>
            <person name="Pohl T."/>
            <person name="Merkel B.J."/>
            <person name="Hornburger P."/>
            <person name="Mueller R.-W."/>
            <person name="Bruemmer F."/>
            <person name="Labrenz M."/>
            <person name="Spormann A.M."/>
            <person name="Op den Camp H."/>
            <person name="Overmann J."/>
            <person name="Amann R."/>
            <person name="Jetten M.S.M."/>
            <person name="Mascher T."/>
            <person name="Medema M.H."/>
            <person name="Devos D.P."/>
            <person name="Kaster A.-K."/>
            <person name="Ovreas L."/>
            <person name="Rohde M."/>
            <person name="Galperin M.Y."/>
            <person name="Jogler C."/>
        </authorList>
    </citation>
    <scope>NUCLEOTIDE SEQUENCE [LARGE SCALE GENOMIC DNA]</scope>
    <source>
        <strain evidence="2 3">Enr17</strain>
    </source>
</reference>
<dbReference type="AlphaFoldDB" id="A0A518IL96"/>
<keyword evidence="2" id="KW-0808">Transferase</keyword>
<gene>
    <name evidence="2" type="primary">cmoA</name>
    <name evidence="2" type="ORF">Enr17x_59430</name>
</gene>
<keyword evidence="2" id="KW-0489">Methyltransferase</keyword>
<evidence type="ECO:0000313" key="2">
    <source>
        <dbReference type="EMBL" id="QDV53860.1"/>
    </source>
</evidence>
<feature type="domain" description="Methyltransferase" evidence="1">
    <location>
        <begin position="42"/>
        <end position="136"/>
    </location>
</feature>
<dbReference type="KEGG" id="gfm:Enr17x_59430"/>
<dbReference type="Gene3D" id="3.40.50.150">
    <property type="entry name" value="Vaccinia Virus protein VP39"/>
    <property type="match status" value="1"/>
</dbReference>
<dbReference type="GO" id="GO:0032259">
    <property type="term" value="P:methylation"/>
    <property type="evidence" value="ECO:0007669"/>
    <property type="project" value="UniProtKB-KW"/>
</dbReference>
<dbReference type="GO" id="GO:0008168">
    <property type="term" value="F:methyltransferase activity"/>
    <property type="evidence" value="ECO:0007669"/>
    <property type="project" value="UniProtKB-KW"/>
</dbReference>
<evidence type="ECO:0000313" key="3">
    <source>
        <dbReference type="Proteomes" id="UP000318313"/>
    </source>
</evidence>
<organism evidence="2 3">
    <name type="scientific">Gimesia fumaroli</name>
    <dbReference type="NCBI Taxonomy" id="2527976"/>
    <lineage>
        <taxon>Bacteria</taxon>
        <taxon>Pseudomonadati</taxon>
        <taxon>Planctomycetota</taxon>
        <taxon>Planctomycetia</taxon>
        <taxon>Planctomycetales</taxon>
        <taxon>Planctomycetaceae</taxon>
        <taxon>Gimesia</taxon>
    </lineage>
</organism>
<sequence>MNFNRVAPYFERLEKIVFNKQMQRCRTAFISNLPPVKKIALVGEGNGQFLLELIQQSDCEQIHYIDSSQTMLELAQKRVQRFSKDAPSRVQFHLCDLSVQEMPDQNYDLVVTNFFLDVFDKPLLNKCILKIAASCKTNAVWLYADFQISGGIIQRIRALAWVKMMYLFFKFVAQLQTQKLLDPAEMLENQGFKLKELREFNRGLMRAELRQRDINPR</sequence>